<reference evidence="10 11" key="1">
    <citation type="submission" date="2015-03" db="EMBL/GenBank/DDBJ databases">
        <authorList>
            <person name="Zheng J."/>
            <person name="Ganezle M."/>
        </authorList>
    </citation>
    <scope>NUCLEOTIDE SEQUENCE [LARGE SCALE GENOMIC DNA]</scope>
    <source>
        <strain evidence="10 11">LP38</strain>
    </source>
</reference>
<evidence type="ECO:0000256" key="3">
    <source>
        <dbReference type="ARBA" id="ARBA00022475"/>
    </source>
</evidence>
<gene>
    <name evidence="10" type="ORF">VC81_05920</name>
</gene>
<dbReference type="InterPro" id="IPR004501">
    <property type="entry name" value="PTS_EIIC_3"/>
</dbReference>
<feature type="transmembrane region" description="Helical" evidence="8">
    <location>
        <begin position="382"/>
        <end position="410"/>
    </location>
</feature>
<keyword evidence="3" id="KW-1003">Cell membrane</keyword>
<organism evidence="10 11">
    <name type="scientific">Levilactobacillus spicheri</name>
    <dbReference type="NCBI Taxonomy" id="216463"/>
    <lineage>
        <taxon>Bacteria</taxon>
        <taxon>Bacillati</taxon>
        <taxon>Bacillota</taxon>
        <taxon>Bacilli</taxon>
        <taxon>Lactobacillales</taxon>
        <taxon>Lactobacillaceae</taxon>
        <taxon>Levilactobacillus</taxon>
    </lineage>
</organism>
<keyword evidence="5 8" id="KW-0812">Transmembrane</keyword>
<feature type="transmembrane region" description="Helical" evidence="8">
    <location>
        <begin position="327"/>
        <end position="349"/>
    </location>
</feature>
<comment type="caution">
    <text evidence="10">The sequence shown here is derived from an EMBL/GenBank/DDBJ whole genome shotgun (WGS) entry which is preliminary data.</text>
</comment>
<dbReference type="InterPro" id="IPR003352">
    <property type="entry name" value="PTS_EIIC"/>
</dbReference>
<feature type="transmembrane region" description="Helical" evidence="8">
    <location>
        <begin position="147"/>
        <end position="169"/>
    </location>
</feature>
<sequence>MTENVNQLGNWLITGEVRWRRNRQVAAIYRGLRTILPLIVLGTFAEFINQAWLEPNGYYYQTLHVARWMLQRVRVQEAVLLLQNGTLGLAAIGLAFVISHDLVATATPVTNDQMAAGFTAVLGFELININPLTLAVGKPVQWLAMDLGLHGLPVGVLIGLLVGNVYRWIVLRWRQPANQLLRPMTLSLSGMVLMGLTGMLWLLRQPFSIRAAFNTLIRWPLQLSNDVWRLLDFSALNGWFTWLGVLGPIPTTPSQTQAQAENLAAAIQHSGWHLPHPLTVQSVIQTYASMGGPGMTLGLVLAIFLVRHNAEQRQIGWLTLIPTLGNFNAPLLLGLPVVLSPILGIPLLLAPLATILVSSGFLAAHWIPAVAYPLAVGTPGPLIGYLGTSGALTPLLLAALDLALSTAIYYPFVKWASLAQARVEEEAQAHATI</sequence>
<dbReference type="PANTHER" id="PTHR33989:SF4">
    <property type="entry name" value="PTS SYSTEM N,N'-DIACETYLCHITOBIOSE-SPECIFIC EIIC COMPONENT"/>
    <property type="match status" value="1"/>
</dbReference>
<keyword evidence="6 8" id="KW-1133">Transmembrane helix</keyword>
<keyword evidence="4" id="KW-0762">Sugar transport</keyword>
<evidence type="ECO:0000256" key="1">
    <source>
        <dbReference type="ARBA" id="ARBA00004651"/>
    </source>
</evidence>
<dbReference type="AlphaFoldDB" id="A0A0F3RSD6"/>
<dbReference type="GO" id="GO:0008982">
    <property type="term" value="F:protein-N(PI)-phosphohistidine-sugar phosphotransferase activity"/>
    <property type="evidence" value="ECO:0007669"/>
    <property type="project" value="InterPro"/>
</dbReference>
<comment type="subcellular location">
    <subcellularLocation>
        <location evidence="1">Cell membrane</location>
        <topology evidence="1">Multi-pass membrane protein</topology>
    </subcellularLocation>
</comment>
<dbReference type="InterPro" id="IPR051088">
    <property type="entry name" value="PTS_Sugar-EIIC/EIIB"/>
</dbReference>
<evidence type="ECO:0000256" key="5">
    <source>
        <dbReference type="ARBA" id="ARBA00022692"/>
    </source>
</evidence>
<dbReference type="EMBL" id="JZCR01000013">
    <property type="protein sequence ID" value="KJW12901.1"/>
    <property type="molecule type" value="Genomic_DNA"/>
</dbReference>
<protein>
    <submittedName>
        <fullName evidence="10">Cellobiose-specific PTS system IIC component</fullName>
    </submittedName>
</protein>
<name>A0A0F3RSD6_9LACO</name>
<keyword evidence="7 8" id="KW-0472">Membrane</keyword>
<dbReference type="Proteomes" id="UP000033491">
    <property type="component" value="Unassembled WGS sequence"/>
</dbReference>
<feature type="transmembrane region" description="Helical" evidence="8">
    <location>
        <begin position="181"/>
        <end position="203"/>
    </location>
</feature>
<dbReference type="PANTHER" id="PTHR33989">
    <property type="match status" value="1"/>
</dbReference>
<dbReference type="OrthoDB" id="1651152at2"/>
<dbReference type="STRING" id="216463.VC81_05920"/>
<evidence type="ECO:0000256" key="4">
    <source>
        <dbReference type="ARBA" id="ARBA00022597"/>
    </source>
</evidence>
<dbReference type="Pfam" id="PF02378">
    <property type="entry name" value="PTS_EIIC"/>
    <property type="match status" value="1"/>
</dbReference>
<evidence type="ECO:0000256" key="7">
    <source>
        <dbReference type="ARBA" id="ARBA00023136"/>
    </source>
</evidence>
<dbReference type="GO" id="GO:0005886">
    <property type="term" value="C:plasma membrane"/>
    <property type="evidence" value="ECO:0007669"/>
    <property type="project" value="UniProtKB-SubCell"/>
</dbReference>
<proteinExistence type="predicted"/>
<feature type="transmembrane region" description="Helical" evidence="8">
    <location>
        <begin position="355"/>
        <end position="375"/>
    </location>
</feature>
<evidence type="ECO:0000256" key="6">
    <source>
        <dbReference type="ARBA" id="ARBA00022989"/>
    </source>
</evidence>
<feature type="transmembrane region" description="Helical" evidence="8">
    <location>
        <begin position="78"/>
        <end position="98"/>
    </location>
</feature>
<dbReference type="GO" id="GO:1902815">
    <property type="term" value="P:N,N'-diacetylchitobiose import"/>
    <property type="evidence" value="ECO:0007669"/>
    <property type="project" value="TreeGrafter"/>
</dbReference>
<dbReference type="RefSeq" id="WP_045807238.1">
    <property type="nucleotide sequence ID" value="NZ_JZCR01000013.1"/>
</dbReference>
<dbReference type="PATRIC" id="fig|216463.3.peg.298"/>
<feature type="transmembrane region" description="Helical" evidence="8">
    <location>
        <begin position="284"/>
        <end position="306"/>
    </location>
</feature>
<keyword evidence="2" id="KW-0813">Transport</keyword>
<evidence type="ECO:0000313" key="11">
    <source>
        <dbReference type="Proteomes" id="UP000033491"/>
    </source>
</evidence>
<evidence type="ECO:0000313" key="10">
    <source>
        <dbReference type="EMBL" id="KJW12901.1"/>
    </source>
</evidence>
<feature type="domain" description="PTS EIIC type-3" evidence="9">
    <location>
        <begin position="8"/>
        <end position="412"/>
    </location>
</feature>
<dbReference type="GO" id="GO:0009401">
    <property type="term" value="P:phosphoenolpyruvate-dependent sugar phosphotransferase system"/>
    <property type="evidence" value="ECO:0007669"/>
    <property type="project" value="InterPro"/>
</dbReference>
<evidence type="ECO:0000256" key="8">
    <source>
        <dbReference type="SAM" id="Phobius"/>
    </source>
</evidence>
<accession>A0A0F3RSD6</accession>
<evidence type="ECO:0000256" key="2">
    <source>
        <dbReference type="ARBA" id="ARBA00022448"/>
    </source>
</evidence>
<evidence type="ECO:0000259" key="9">
    <source>
        <dbReference type="PROSITE" id="PS51105"/>
    </source>
</evidence>
<dbReference type="PROSITE" id="PS51105">
    <property type="entry name" value="PTS_EIIC_TYPE_3"/>
    <property type="match status" value="1"/>
</dbReference>